<evidence type="ECO:0000256" key="1">
    <source>
        <dbReference type="ARBA" id="ARBA00022452"/>
    </source>
</evidence>
<dbReference type="Gene3D" id="2.40.160.50">
    <property type="entry name" value="membrane protein fhac: a member of the omp85/tpsb transporter family"/>
    <property type="match status" value="1"/>
</dbReference>
<feature type="domain" description="Haemolysin activator HlyB C-terminal" evidence="5">
    <location>
        <begin position="227"/>
        <end position="546"/>
    </location>
</feature>
<accession>A0ABS8NIJ8</accession>
<dbReference type="Gene3D" id="3.10.20.310">
    <property type="entry name" value="membrane protein fhac"/>
    <property type="match status" value="1"/>
</dbReference>
<reference evidence="7" key="1">
    <citation type="submission" date="2021-11" db="EMBL/GenBank/DDBJ databases">
        <title>Genome sequence.</title>
        <authorList>
            <person name="Sun Q."/>
        </authorList>
    </citation>
    <scope>NUCLEOTIDE SEQUENCE</scope>
    <source>
        <strain evidence="7">JC740</strain>
    </source>
</reference>
<dbReference type="PANTHER" id="PTHR34597:SF3">
    <property type="entry name" value="OUTER MEMBRANE TRANSPORTER CDIB"/>
    <property type="match status" value="1"/>
</dbReference>
<feature type="domain" description="Polypeptide-transport-associated ShlB-type" evidence="6">
    <location>
        <begin position="108"/>
        <end position="164"/>
    </location>
</feature>
<keyword evidence="8" id="KW-1185">Reference proteome</keyword>
<sequence length="587" mass="65572">MNKRWKRSALAGCIAAAALFSNGSDANAQNYERYKPLTVPSQSFSQPRLQPERLAPVDGSDKVLVEELAGVIVLDHNDKVDAEDSHAGVMGIQHDFDDPTSLVYGSGVQTILNRYIGGEVTLRRLNQMSRDIITYYRKRGQPVVDVVIPEQKITSGVVQIVVTEARIGSVTITDGCHFEAEELCDWVQCTRRGDKIYESKLNNDLFWLNQNPFRRVSLDMRPGTVDGTTDIIFDIDDVCPIRGYTGYEDTGVRTLGLERLYAGMIYGNAFGKGGILSYQYTADAEFYRLNAHSASYSQPVSRSYSWNAYGSWAGVSPTIPTVNQDGESWQVGLGITHHLQKTQWVDTNWSLGADFKHTNNNLEFGGELVQDSAADLLQLRLSFQHLRRWCRDEYGLLTLDSFVGPGAGFTGDHNTAAFNTIRANTTPDYFYTRLRAERLWNVQKDWQLFGRFVGQLASERLLFSETLGFGGYDSIRGYDQRVYSGDDGWFASLEFGPRTKRFGCCSDPNTFRAFTFLDMGSGSIQDPLPGEESEEFLMSAGVGMRLAISDRISMRASYGHGFESVPGAESRDRVHIGIVSLFGPRVR</sequence>
<gene>
    <name evidence="7" type="ORF">LOC71_13855</name>
</gene>
<dbReference type="Pfam" id="PF03865">
    <property type="entry name" value="ShlB"/>
    <property type="match status" value="1"/>
</dbReference>
<dbReference type="RefSeq" id="WP_230274321.1">
    <property type="nucleotide sequence ID" value="NZ_JAJKFW010000024.1"/>
</dbReference>
<evidence type="ECO:0000313" key="7">
    <source>
        <dbReference type="EMBL" id="MCC9643365.1"/>
    </source>
</evidence>
<evidence type="ECO:0000256" key="3">
    <source>
        <dbReference type="ARBA" id="ARBA00023237"/>
    </source>
</evidence>
<comment type="caution">
    <text evidence="7">The sequence shown here is derived from an EMBL/GenBank/DDBJ whole genome shotgun (WGS) entry which is preliminary data.</text>
</comment>
<evidence type="ECO:0000259" key="6">
    <source>
        <dbReference type="Pfam" id="PF08479"/>
    </source>
</evidence>
<dbReference type="InterPro" id="IPR013686">
    <property type="entry name" value="Polypept-transport_assoc_ShlB"/>
</dbReference>
<keyword evidence="2" id="KW-0812">Transmembrane</keyword>
<evidence type="ECO:0000256" key="4">
    <source>
        <dbReference type="SAM" id="SignalP"/>
    </source>
</evidence>
<proteinExistence type="predicted"/>
<feature type="signal peptide" evidence="4">
    <location>
        <begin position="1"/>
        <end position="28"/>
    </location>
</feature>
<keyword evidence="1" id="KW-0472">Membrane</keyword>
<evidence type="ECO:0000259" key="5">
    <source>
        <dbReference type="Pfam" id="PF03865"/>
    </source>
</evidence>
<evidence type="ECO:0000256" key="2">
    <source>
        <dbReference type="ARBA" id="ARBA00022692"/>
    </source>
</evidence>
<protein>
    <submittedName>
        <fullName evidence="7">ShlB/FhaC/HecB family hemolysin secretion/activation protein</fullName>
    </submittedName>
</protein>
<dbReference type="PANTHER" id="PTHR34597">
    <property type="entry name" value="SLR1661 PROTEIN"/>
    <property type="match status" value="1"/>
</dbReference>
<feature type="chain" id="PRO_5046740493" evidence="4">
    <location>
        <begin position="29"/>
        <end position="587"/>
    </location>
</feature>
<dbReference type="InterPro" id="IPR051544">
    <property type="entry name" value="TPS_OM_transporter"/>
</dbReference>
<keyword evidence="3" id="KW-0998">Cell outer membrane</keyword>
<dbReference type="Proteomes" id="UP001430306">
    <property type="component" value="Unassembled WGS sequence"/>
</dbReference>
<dbReference type="InterPro" id="IPR005565">
    <property type="entry name" value="Hemolysn_activator_HlyB_C"/>
</dbReference>
<dbReference type="Pfam" id="PF08479">
    <property type="entry name" value="POTRA_2"/>
    <property type="match status" value="1"/>
</dbReference>
<name>A0ABS8NIJ8_9BACT</name>
<evidence type="ECO:0000313" key="8">
    <source>
        <dbReference type="Proteomes" id="UP001430306"/>
    </source>
</evidence>
<dbReference type="EMBL" id="JAJKFW010000024">
    <property type="protein sequence ID" value="MCC9643365.1"/>
    <property type="molecule type" value="Genomic_DNA"/>
</dbReference>
<organism evidence="7 8">
    <name type="scientific">Rhodopirellula halodulae</name>
    <dbReference type="NCBI Taxonomy" id="2894198"/>
    <lineage>
        <taxon>Bacteria</taxon>
        <taxon>Pseudomonadati</taxon>
        <taxon>Planctomycetota</taxon>
        <taxon>Planctomycetia</taxon>
        <taxon>Pirellulales</taxon>
        <taxon>Pirellulaceae</taxon>
        <taxon>Rhodopirellula</taxon>
    </lineage>
</organism>
<keyword evidence="4" id="KW-0732">Signal</keyword>
<keyword evidence="1" id="KW-1134">Transmembrane beta strand</keyword>